<dbReference type="Proteomes" id="UP000811282">
    <property type="component" value="Unassembled WGS sequence"/>
</dbReference>
<keyword evidence="9" id="KW-1185">Reference proteome</keyword>
<dbReference type="InterPro" id="IPR029044">
    <property type="entry name" value="Nucleotide-diphossugar_trans"/>
</dbReference>
<gene>
    <name evidence="7 8" type="primary">ispD</name>
    <name evidence="8" type="ORF">JZM24_09550</name>
</gene>
<keyword evidence="4 7" id="KW-0808">Transferase</keyword>
<feature type="site" description="Positions MEP for the nucleophilic attack" evidence="7">
    <location>
        <position position="160"/>
    </location>
</feature>
<dbReference type="SUPFAM" id="SSF53448">
    <property type="entry name" value="Nucleotide-diphospho-sugar transferases"/>
    <property type="match status" value="1"/>
</dbReference>
<dbReference type="InterPro" id="IPR001228">
    <property type="entry name" value="IspD"/>
</dbReference>
<feature type="site" description="Transition state stabilizer" evidence="7">
    <location>
        <position position="30"/>
    </location>
</feature>
<evidence type="ECO:0000256" key="2">
    <source>
        <dbReference type="ARBA" id="ARBA00004787"/>
    </source>
</evidence>
<comment type="similarity">
    <text evidence="3 7">Belongs to the IspD/TarI cytidylyltransferase family. IspD subfamily.</text>
</comment>
<evidence type="ECO:0000256" key="4">
    <source>
        <dbReference type="ARBA" id="ARBA00022679"/>
    </source>
</evidence>
<sequence length="239" mass="25772">MTSIAGQFPDVIAILPAAGIGSRMQTPLPKQYLTIGDKTLLEHALDALLRHPCVREAVVAISPDDRWYHQLPVAADPLVRVVTGGMARADSVMAALRRTRSASWVLVHDAARPCLHQDDLCRLLAITAHTEVGGLLATPVRDTMKRAHAGAGIVATTVEREGLWHALTPQLFARDLLITCLERALAEGAAVNDEASALEYCGYAPLLVPGRADNIKVTRPEDLALARFFFSQLATTESA</sequence>
<dbReference type="RefSeq" id="WP_215669473.1">
    <property type="nucleotide sequence ID" value="NZ_JAFJYC010000001.1"/>
</dbReference>
<organism evidence="8 9">
    <name type="scientific">Candidatus Sodalis endolongispinus</name>
    <dbReference type="NCBI Taxonomy" id="2812662"/>
    <lineage>
        <taxon>Bacteria</taxon>
        <taxon>Pseudomonadati</taxon>
        <taxon>Pseudomonadota</taxon>
        <taxon>Gammaproteobacteria</taxon>
        <taxon>Enterobacterales</taxon>
        <taxon>Bruguierivoracaceae</taxon>
        <taxon>Sodalis</taxon>
    </lineage>
</organism>
<reference evidence="8 9" key="1">
    <citation type="journal article" date="2021" name="Genome Biol. Evol.">
        <title>The evolution of interdependence in a four-way mealybug symbiosis.</title>
        <authorList>
            <person name="Garber A.I."/>
            <person name="Kupper M."/>
            <person name="Laetsch D.R."/>
            <person name="Weldon S.R."/>
            <person name="Ladinsky M.S."/>
            <person name="Bjorkman P.J."/>
            <person name="McCutcheon J.P."/>
        </authorList>
    </citation>
    <scope>NUCLEOTIDE SEQUENCE [LARGE SCALE GENOMIC DNA]</scope>
    <source>
        <strain evidence="8">SOD</strain>
    </source>
</reference>
<dbReference type="InterPro" id="IPR018294">
    <property type="entry name" value="ISPD_synthase_CS"/>
</dbReference>
<dbReference type="GO" id="GO:0050518">
    <property type="term" value="F:2-C-methyl-D-erythritol 4-phosphate cytidylyltransferase activity"/>
    <property type="evidence" value="ECO:0007669"/>
    <property type="project" value="UniProtKB-EC"/>
</dbReference>
<protein>
    <recommendedName>
        <fullName evidence="7">2-C-methyl-D-erythritol 4-phosphate cytidylyltransferase</fullName>
        <ecNumber evidence="7">2.7.7.60</ecNumber>
    </recommendedName>
    <alternativeName>
        <fullName evidence="7">4-diphosphocytidyl-2C-methyl-D-erythritol synthase</fullName>
    </alternativeName>
    <alternativeName>
        <fullName evidence="7">MEP cytidylyltransferase</fullName>
        <shortName evidence="7">MCT</shortName>
    </alternativeName>
</protein>
<proteinExistence type="inferred from homology"/>
<dbReference type="PANTHER" id="PTHR32125">
    <property type="entry name" value="2-C-METHYL-D-ERYTHRITOL 4-PHOSPHATE CYTIDYLYLTRANSFERASE, CHLOROPLASTIC"/>
    <property type="match status" value="1"/>
</dbReference>
<dbReference type="InterPro" id="IPR050088">
    <property type="entry name" value="IspD/TarI_cytidylyltransf_bact"/>
</dbReference>
<comment type="subunit">
    <text evidence="7">Homodimer.</text>
</comment>
<evidence type="ECO:0000256" key="3">
    <source>
        <dbReference type="ARBA" id="ARBA00009789"/>
    </source>
</evidence>
<dbReference type="EMBL" id="JAFJYC010000001">
    <property type="protein sequence ID" value="MBT9432313.1"/>
    <property type="molecule type" value="Genomic_DNA"/>
</dbReference>
<evidence type="ECO:0000313" key="8">
    <source>
        <dbReference type="EMBL" id="MBT9432313.1"/>
    </source>
</evidence>
<dbReference type="InterPro" id="IPR034683">
    <property type="entry name" value="IspD/TarI"/>
</dbReference>
<evidence type="ECO:0000313" key="9">
    <source>
        <dbReference type="Proteomes" id="UP000811282"/>
    </source>
</evidence>
<feature type="site" description="Transition state stabilizer" evidence="7">
    <location>
        <position position="23"/>
    </location>
</feature>
<evidence type="ECO:0000256" key="6">
    <source>
        <dbReference type="ARBA" id="ARBA00023229"/>
    </source>
</evidence>
<name>A0ABS5YBJ6_9GAMM</name>
<accession>A0ABS5YBJ6</accession>
<comment type="pathway">
    <text evidence="2 7">Isoprenoid biosynthesis; isopentenyl diphosphate biosynthesis via DXP pathway; isopentenyl diphosphate from 1-deoxy-D-xylulose 5-phosphate: step 2/6.</text>
</comment>
<dbReference type="Pfam" id="PF01128">
    <property type="entry name" value="IspD"/>
    <property type="match status" value="1"/>
</dbReference>
<dbReference type="NCBIfam" id="TIGR00453">
    <property type="entry name" value="ispD"/>
    <property type="match status" value="1"/>
</dbReference>
<keyword evidence="5 7" id="KW-0548">Nucleotidyltransferase</keyword>
<evidence type="ECO:0000256" key="7">
    <source>
        <dbReference type="HAMAP-Rule" id="MF_00108"/>
    </source>
</evidence>
<dbReference type="HAMAP" id="MF_00108">
    <property type="entry name" value="IspD"/>
    <property type="match status" value="1"/>
</dbReference>
<comment type="catalytic activity">
    <reaction evidence="1 7">
        <text>2-C-methyl-D-erythritol 4-phosphate + CTP + H(+) = 4-CDP-2-C-methyl-D-erythritol + diphosphate</text>
        <dbReference type="Rhea" id="RHEA:13429"/>
        <dbReference type="ChEBI" id="CHEBI:15378"/>
        <dbReference type="ChEBI" id="CHEBI:33019"/>
        <dbReference type="ChEBI" id="CHEBI:37563"/>
        <dbReference type="ChEBI" id="CHEBI:57823"/>
        <dbReference type="ChEBI" id="CHEBI:58262"/>
        <dbReference type="EC" id="2.7.7.60"/>
    </reaction>
</comment>
<evidence type="ECO:0000256" key="1">
    <source>
        <dbReference type="ARBA" id="ARBA00001282"/>
    </source>
</evidence>
<dbReference type="Gene3D" id="3.90.550.10">
    <property type="entry name" value="Spore Coat Polysaccharide Biosynthesis Protein SpsA, Chain A"/>
    <property type="match status" value="1"/>
</dbReference>
<feature type="site" description="Positions MEP for the nucleophilic attack" evidence="7">
    <location>
        <position position="216"/>
    </location>
</feature>
<evidence type="ECO:0000256" key="5">
    <source>
        <dbReference type="ARBA" id="ARBA00022695"/>
    </source>
</evidence>
<dbReference type="CDD" id="cd02516">
    <property type="entry name" value="CDP-ME_synthetase"/>
    <property type="match status" value="1"/>
</dbReference>
<comment type="function">
    <text evidence="7">Catalyzes the formation of 4-diphosphocytidyl-2-C-methyl-D-erythritol from CTP and 2-C-methyl-D-erythritol 4-phosphate (MEP).</text>
</comment>
<dbReference type="PANTHER" id="PTHR32125:SF4">
    <property type="entry name" value="2-C-METHYL-D-ERYTHRITOL 4-PHOSPHATE CYTIDYLYLTRANSFERASE, CHLOROPLASTIC"/>
    <property type="match status" value="1"/>
</dbReference>
<dbReference type="PROSITE" id="PS01295">
    <property type="entry name" value="ISPD"/>
    <property type="match status" value="1"/>
</dbReference>
<dbReference type="EC" id="2.7.7.60" evidence="7"/>
<keyword evidence="6 7" id="KW-0414">Isoprene biosynthesis</keyword>
<comment type="caution">
    <text evidence="8">The sequence shown here is derived from an EMBL/GenBank/DDBJ whole genome shotgun (WGS) entry which is preliminary data.</text>
</comment>